<dbReference type="Pfam" id="PF08240">
    <property type="entry name" value="ADH_N"/>
    <property type="match status" value="1"/>
</dbReference>
<evidence type="ECO:0000259" key="9">
    <source>
        <dbReference type="Pfam" id="PF08240"/>
    </source>
</evidence>
<dbReference type="SUPFAM" id="SSF50129">
    <property type="entry name" value="GroES-like"/>
    <property type="match status" value="1"/>
</dbReference>
<dbReference type="EMBL" id="JARESE010000070">
    <property type="protein sequence ID" value="MDE8654008.1"/>
    <property type="molecule type" value="Genomic_DNA"/>
</dbReference>
<keyword evidence="4 6" id="KW-0862">Zinc</keyword>
<dbReference type="InterPro" id="IPR013149">
    <property type="entry name" value="ADH-like_C"/>
</dbReference>
<evidence type="ECO:0000256" key="4">
    <source>
        <dbReference type="ARBA" id="ARBA00022833"/>
    </source>
</evidence>
<feature type="domain" description="Alcohol dehydrogenase-like C-terminal" evidence="8">
    <location>
        <begin position="175"/>
        <end position="299"/>
    </location>
</feature>
<dbReference type="PANTHER" id="PTHR43350">
    <property type="entry name" value="NAD-DEPENDENT ALCOHOL DEHYDROGENASE"/>
    <property type="match status" value="1"/>
</dbReference>
<dbReference type="Gene3D" id="3.90.180.10">
    <property type="entry name" value="Medium-chain alcohol dehydrogenases, catalytic domain"/>
    <property type="match status" value="1"/>
</dbReference>
<feature type="domain" description="Alcohol dehydrogenase-like N-terminal" evidence="9">
    <location>
        <begin position="22"/>
        <end position="137"/>
    </location>
</feature>
<dbReference type="SUPFAM" id="SSF51735">
    <property type="entry name" value="NAD(P)-binding Rossmann-fold domains"/>
    <property type="match status" value="1"/>
</dbReference>
<evidence type="ECO:0000259" key="8">
    <source>
        <dbReference type="Pfam" id="PF00107"/>
    </source>
</evidence>
<comment type="similarity">
    <text evidence="2 6">Belongs to the zinc-containing alcohol dehydrogenase family.</text>
</comment>
<dbReference type="Pfam" id="PF00107">
    <property type="entry name" value="ADH_zinc_N"/>
    <property type="match status" value="1"/>
</dbReference>
<keyword evidence="3 6" id="KW-0479">Metal-binding</keyword>
<evidence type="ECO:0000313" key="11">
    <source>
        <dbReference type="Proteomes" id="UP001216253"/>
    </source>
</evidence>
<evidence type="ECO:0000313" key="10">
    <source>
        <dbReference type="EMBL" id="MDE8654008.1"/>
    </source>
</evidence>
<keyword evidence="5" id="KW-0560">Oxidoreductase</keyword>
<comment type="caution">
    <text evidence="10">The sequence shown here is derived from an EMBL/GenBank/DDBJ whole genome shotgun (WGS) entry which is preliminary data.</text>
</comment>
<keyword evidence="7" id="KW-0472">Membrane</keyword>
<evidence type="ECO:0000256" key="1">
    <source>
        <dbReference type="ARBA" id="ARBA00001947"/>
    </source>
</evidence>
<comment type="cofactor">
    <cofactor evidence="1 6">
        <name>Zn(2+)</name>
        <dbReference type="ChEBI" id="CHEBI:29105"/>
    </cofactor>
</comment>
<dbReference type="InterPro" id="IPR013154">
    <property type="entry name" value="ADH-like_N"/>
</dbReference>
<protein>
    <submittedName>
        <fullName evidence="10">Zinc-binding dehydrogenase</fullName>
    </submittedName>
</protein>
<dbReference type="InterPro" id="IPR002328">
    <property type="entry name" value="ADH_Zn_CS"/>
</dbReference>
<organism evidence="10 11">
    <name type="scientific">Novosphingobium album</name>
    <name type="common">ex Liu et al. 2023</name>
    <dbReference type="NCBI Taxonomy" id="3031130"/>
    <lineage>
        <taxon>Bacteria</taxon>
        <taxon>Pseudomonadati</taxon>
        <taxon>Pseudomonadota</taxon>
        <taxon>Alphaproteobacteria</taxon>
        <taxon>Sphingomonadales</taxon>
        <taxon>Sphingomonadaceae</taxon>
        <taxon>Novosphingobium</taxon>
    </lineage>
</organism>
<evidence type="ECO:0000256" key="3">
    <source>
        <dbReference type="ARBA" id="ARBA00022723"/>
    </source>
</evidence>
<proteinExistence type="inferred from homology"/>
<name>A0ABT5WVW7_9SPHN</name>
<keyword evidence="11" id="KW-1185">Reference proteome</keyword>
<evidence type="ECO:0000256" key="2">
    <source>
        <dbReference type="ARBA" id="ARBA00008072"/>
    </source>
</evidence>
<feature type="transmembrane region" description="Helical" evidence="7">
    <location>
        <begin position="167"/>
        <end position="194"/>
    </location>
</feature>
<sequence>MKAAYVQNGEVLVGEIADPVPGKGQALVRTHSCGLCASDAHFLTGGKNIIALSRRLGGPYAALDFERPFVPGHEYVGEVLDYGPGSRRTVRPGRKVTSVPIMRQGGSHAVVGFSHQCPGGFGELMLLDEDFILEVPDGLPDEYAAMIEPLAVGLEHARRGRPQPGDAALVIGCGAIGLGVIAGLKLMGVAPIIAADFHQSRRDLAVAMGAHIAVDPREVNAYAPLPDFGGRQANLIYECVGLPGMLQRIIESAPFDGRIVMGGYCMEEEPFFVFAAQNKRLNVQFAGGEEPQDMDLALRSIADGSIDVTPWLGSRIGLGGVADAIANVSGPGTPVRTVIDPRML</sequence>
<reference evidence="10 11" key="1">
    <citation type="submission" date="2023-03" db="EMBL/GenBank/DDBJ databases">
        <title>NovoSphingobium album sp. nov. isolated from polycyclic aromatic hydrocarbons- and heavy-metal polluted soil.</title>
        <authorList>
            <person name="Liu Z."/>
            <person name="Wang K."/>
        </authorList>
    </citation>
    <scope>NUCLEOTIDE SEQUENCE [LARGE SCALE GENOMIC DNA]</scope>
    <source>
        <strain evidence="10 11">H3SJ31-1</strain>
    </source>
</reference>
<dbReference type="InterPro" id="IPR036291">
    <property type="entry name" value="NAD(P)-bd_dom_sf"/>
</dbReference>
<evidence type="ECO:0000256" key="5">
    <source>
        <dbReference type="ARBA" id="ARBA00023002"/>
    </source>
</evidence>
<dbReference type="PANTHER" id="PTHR43350:SF19">
    <property type="entry name" value="D-GULOSIDE 3-DEHYDROGENASE"/>
    <property type="match status" value="1"/>
</dbReference>
<keyword evidence="7" id="KW-1133">Transmembrane helix</keyword>
<keyword evidence="7" id="KW-0812">Transmembrane</keyword>
<gene>
    <name evidence="10" type="ORF">PYV00_20145</name>
</gene>
<evidence type="ECO:0000256" key="7">
    <source>
        <dbReference type="SAM" id="Phobius"/>
    </source>
</evidence>
<dbReference type="Proteomes" id="UP001216253">
    <property type="component" value="Unassembled WGS sequence"/>
</dbReference>
<dbReference type="Gene3D" id="3.40.50.720">
    <property type="entry name" value="NAD(P)-binding Rossmann-like Domain"/>
    <property type="match status" value="1"/>
</dbReference>
<accession>A0ABT5WVW7</accession>
<evidence type="ECO:0000256" key="6">
    <source>
        <dbReference type="RuleBase" id="RU361277"/>
    </source>
</evidence>
<dbReference type="RefSeq" id="WP_275230125.1">
    <property type="nucleotide sequence ID" value="NZ_JARESE010000070.1"/>
</dbReference>
<dbReference type="PROSITE" id="PS00059">
    <property type="entry name" value="ADH_ZINC"/>
    <property type="match status" value="1"/>
</dbReference>
<dbReference type="InterPro" id="IPR011032">
    <property type="entry name" value="GroES-like_sf"/>
</dbReference>